<reference evidence="8" key="1">
    <citation type="journal article" date="2019" name="Int. J. Syst. Evol. Microbiol.">
        <title>The Global Catalogue of Microorganisms (GCM) 10K type strain sequencing project: providing services to taxonomists for standard genome sequencing and annotation.</title>
        <authorList>
            <consortium name="The Broad Institute Genomics Platform"/>
            <consortium name="The Broad Institute Genome Sequencing Center for Infectious Disease"/>
            <person name="Wu L."/>
            <person name="Ma J."/>
        </authorList>
    </citation>
    <scope>NUCLEOTIDE SEQUENCE [LARGE SCALE GENOMIC DNA]</scope>
    <source>
        <strain evidence="8">JCM 16259</strain>
    </source>
</reference>
<keyword evidence="3" id="KW-0479">Metal-binding</keyword>
<dbReference type="EMBL" id="BAAARE010000001">
    <property type="protein sequence ID" value="GAA2468465.1"/>
    <property type="molecule type" value="Genomic_DNA"/>
</dbReference>
<dbReference type="Pfam" id="PF02310">
    <property type="entry name" value="B12-binding"/>
    <property type="match status" value="1"/>
</dbReference>
<organism evidence="7 8">
    <name type="scientific">Terrabacter carboxydivorans</name>
    <dbReference type="NCBI Taxonomy" id="619730"/>
    <lineage>
        <taxon>Bacteria</taxon>
        <taxon>Bacillati</taxon>
        <taxon>Actinomycetota</taxon>
        <taxon>Actinomycetes</taxon>
        <taxon>Micrococcales</taxon>
        <taxon>Intrasporangiaceae</taxon>
        <taxon>Terrabacter</taxon>
    </lineage>
</organism>
<evidence type="ECO:0000256" key="4">
    <source>
        <dbReference type="ARBA" id="ARBA00023235"/>
    </source>
</evidence>
<evidence type="ECO:0000313" key="7">
    <source>
        <dbReference type="EMBL" id="GAA2468465.1"/>
    </source>
</evidence>
<gene>
    <name evidence="7" type="ORF">GCM10009858_02190</name>
</gene>
<keyword evidence="8" id="KW-1185">Reference proteome</keyword>
<dbReference type="InterPro" id="IPR006158">
    <property type="entry name" value="Cobalamin-bd"/>
</dbReference>
<evidence type="ECO:0000313" key="8">
    <source>
        <dbReference type="Proteomes" id="UP001500730"/>
    </source>
</evidence>
<evidence type="ECO:0000259" key="6">
    <source>
        <dbReference type="PROSITE" id="PS51332"/>
    </source>
</evidence>
<dbReference type="PANTHER" id="PTHR48101">
    <property type="entry name" value="METHYLMALONYL-COA MUTASE, MITOCHONDRIAL-RELATED"/>
    <property type="match status" value="1"/>
</dbReference>
<dbReference type="PROSITE" id="PS51332">
    <property type="entry name" value="B12_BINDING"/>
    <property type="match status" value="1"/>
</dbReference>
<dbReference type="Gene3D" id="3.40.50.280">
    <property type="entry name" value="Cobalamin-binding domain"/>
    <property type="match status" value="1"/>
</dbReference>
<keyword evidence="4" id="KW-0413">Isomerase</keyword>
<evidence type="ECO:0000256" key="2">
    <source>
        <dbReference type="ARBA" id="ARBA00022628"/>
    </source>
</evidence>
<name>A0ABP5Y0E4_9MICO</name>
<comment type="caution">
    <text evidence="7">The sequence shown here is derived from an EMBL/GenBank/DDBJ whole genome shotgun (WGS) entry which is preliminary data.</text>
</comment>
<dbReference type="InterPro" id="IPR006159">
    <property type="entry name" value="Acid_CoA_mut_C"/>
</dbReference>
<dbReference type="Proteomes" id="UP001500730">
    <property type="component" value="Unassembled WGS sequence"/>
</dbReference>
<keyword evidence="5" id="KW-0170">Cobalt</keyword>
<dbReference type="SUPFAM" id="SSF52242">
    <property type="entry name" value="Cobalamin (vitamin B12)-binding domain"/>
    <property type="match status" value="1"/>
</dbReference>
<dbReference type="PANTHER" id="PTHR48101:SF1">
    <property type="entry name" value="METHYLMALONYL-COA MUTASE, LARGE SUBUNIT"/>
    <property type="match status" value="1"/>
</dbReference>
<dbReference type="InterPro" id="IPR036724">
    <property type="entry name" value="Cobalamin-bd_sf"/>
</dbReference>
<comment type="cofactor">
    <cofactor evidence="1">
        <name>adenosylcob(III)alamin</name>
        <dbReference type="ChEBI" id="CHEBI:18408"/>
    </cofactor>
</comment>
<evidence type="ECO:0000256" key="5">
    <source>
        <dbReference type="ARBA" id="ARBA00023285"/>
    </source>
</evidence>
<proteinExistence type="predicted"/>
<evidence type="ECO:0000256" key="1">
    <source>
        <dbReference type="ARBA" id="ARBA00001922"/>
    </source>
</evidence>
<evidence type="ECO:0000256" key="3">
    <source>
        <dbReference type="ARBA" id="ARBA00022723"/>
    </source>
</evidence>
<feature type="domain" description="B12-binding" evidence="6">
    <location>
        <begin position="7"/>
        <end position="135"/>
    </location>
</feature>
<accession>A0ABP5Y0E4</accession>
<dbReference type="NCBIfam" id="TIGR00640">
    <property type="entry name" value="acid_CoA_mut_C"/>
    <property type="match status" value="1"/>
</dbReference>
<protein>
    <submittedName>
        <fullName evidence="7">Cobalamin-dependent protein</fullName>
    </submittedName>
</protein>
<sequence length="135" mass="14140">MKSGQTRHRVLLAKVGLDGHDRGVKVVARTLRDAGFEVIYLGLRNSPAAIARAAISEDVSVVGLSFLSGSHLALTREVVDALAESGDDIAVVVGGTIAQRDVEQLREAGADAVLGVGTSGETIVAEVRRVIGERR</sequence>
<keyword evidence="2" id="KW-0846">Cobalamin</keyword>